<organism evidence="2 3">
    <name type="scientific">Longimicrobium terrae</name>
    <dbReference type="NCBI Taxonomy" id="1639882"/>
    <lineage>
        <taxon>Bacteria</taxon>
        <taxon>Pseudomonadati</taxon>
        <taxon>Gemmatimonadota</taxon>
        <taxon>Longimicrobiia</taxon>
        <taxon>Longimicrobiales</taxon>
        <taxon>Longimicrobiaceae</taxon>
        <taxon>Longimicrobium</taxon>
    </lineage>
</organism>
<feature type="region of interest" description="Disordered" evidence="1">
    <location>
        <begin position="27"/>
        <end position="51"/>
    </location>
</feature>
<dbReference type="EMBL" id="JACHIA010000012">
    <property type="protein sequence ID" value="MBB6072024.1"/>
    <property type="molecule type" value="Genomic_DNA"/>
</dbReference>
<evidence type="ECO:0000313" key="2">
    <source>
        <dbReference type="EMBL" id="MBB6072024.1"/>
    </source>
</evidence>
<evidence type="ECO:0000256" key="1">
    <source>
        <dbReference type="SAM" id="MobiDB-lite"/>
    </source>
</evidence>
<dbReference type="AlphaFoldDB" id="A0A841H232"/>
<comment type="caution">
    <text evidence="2">The sequence shown here is derived from an EMBL/GenBank/DDBJ whole genome shotgun (WGS) entry which is preliminary data.</text>
</comment>
<dbReference type="RefSeq" id="WP_170034819.1">
    <property type="nucleotide sequence ID" value="NZ_JABDTL010000001.1"/>
</dbReference>
<name>A0A841H232_9BACT</name>
<keyword evidence="3" id="KW-1185">Reference proteome</keyword>
<proteinExistence type="predicted"/>
<evidence type="ECO:0000313" key="3">
    <source>
        <dbReference type="Proteomes" id="UP000582837"/>
    </source>
</evidence>
<reference evidence="2 3" key="1">
    <citation type="submission" date="2020-08" db="EMBL/GenBank/DDBJ databases">
        <title>Genomic Encyclopedia of Type Strains, Phase IV (KMG-IV): sequencing the most valuable type-strain genomes for metagenomic binning, comparative biology and taxonomic classification.</title>
        <authorList>
            <person name="Goeker M."/>
        </authorList>
    </citation>
    <scope>NUCLEOTIDE SEQUENCE [LARGE SCALE GENOMIC DNA]</scope>
    <source>
        <strain evidence="2 3">DSM 29007</strain>
    </source>
</reference>
<gene>
    <name evidence="2" type="ORF">HNQ61_003685</name>
</gene>
<sequence>MNKLTLDLDTISVQSFAVGNAVRAPQAADEAAEPSWRPSQCITSCTRDDER</sequence>
<protein>
    <submittedName>
        <fullName evidence="2">Uncharacterized protein</fullName>
    </submittedName>
</protein>
<dbReference type="Proteomes" id="UP000582837">
    <property type="component" value="Unassembled WGS sequence"/>
</dbReference>
<accession>A0A841H232</accession>